<feature type="region of interest" description="Disordered" evidence="2">
    <location>
        <begin position="114"/>
        <end position="256"/>
    </location>
</feature>
<feature type="compositionally biased region" description="Basic and acidic residues" evidence="2">
    <location>
        <begin position="114"/>
        <end position="143"/>
    </location>
</feature>
<dbReference type="Gene3D" id="3.40.30.10">
    <property type="entry name" value="Glutaredoxin"/>
    <property type="match status" value="1"/>
</dbReference>
<evidence type="ECO:0000256" key="1">
    <source>
        <dbReference type="ARBA" id="ARBA00007764"/>
    </source>
</evidence>
<dbReference type="Pfam" id="PF04908">
    <property type="entry name" value="SH3BGR"/>
    <property type="match status" value="1"/>
</dbReference>
<accession>A0A0N5BUL4</accession>
<dbReference type="InterPro" id="IPR051033">
    <property type="entry name" value="SH3BGR"/>
</dbReference>
<dbReference type="GO" id="GO:0005737">
    <property type="term" value="C:cytoplasm"/>
    <property type="evidence" value="ECO:0007669"/>
    <property type="project" value="TreeGrafter"/>
</dbReference>
<feature type="compositionally biased region" description="Acidic residues" evidence="2">
    <location>
        <begin position="144"/>
        <end position="177"/>
    </location>
</feature>
<dbReference type="PROSITE" id="PS51354">
    <property type="entry name" value="GLUTAREDOXIN_2"/>
    <property type="match status" value="1"/>
</dbReference>
<protein>
    <submittedName>
        <fullName evidence="4">Glutaredoxin domain-containing protein</fullName>
    </submittedName>
</protein>
<name>A0A0N5BUL4_STREA</name>
<dbReference type="STRING" id="174720.A0A0N5BUL4"/>
<dbReference type="WBParaSite" id="SPAL_0000953500.1">
    <property type="protein sequence ID" value="SPAL_0000953500.1"/>
    <property type="gene ID" value="SPAL_0000953500"/>
</dbReference>
<proteinExistence type="inferred from homology"/>
<evidence type="ECO:0000256" key="2">
    <source>
        <dbReference type="SAM" id="MobiDB-lite"/>
    </source>
</evidence>
<dbReference type="InterPro" id="IPR006993">
    <property type="entry name" value="Glut_rich_SH3-bd"/>
</dbReference>
<feature type="compositionally biased region" description="Acidic residues" evidence="2">
    <location>
        <begin position="186"/>
        <end position="196"/>
    </location>
</feature>
<evidence type="ECO:0000313" key="4">
    <source>
        <dbReference type="WBParaSite" id="SPAL_0000953500.1"/>
    </source>
</evidence>
<organism evidence="3 4">
    <name type="scientific">Strongyloides papillosus</name>
    <name type="common">Intestinal threadworm</name>
    <dbReference type="NCBI Taxonomy" id="174720"/>
    <lineage>
        <taxon>Eukaryota</taxon>
        <taxon>Metazoa</taxon>
        <taxon>Ecdysozoa</taxon>
        <taxon>Nematoda</taxon>
        <taxon>Chromadorea</taxon>
        <taxon>Rhabditida</taxon>
        <taxon>Tylenchina</taxon>
        <taxon>Panagrolaimomorpha</taxon>
        <taxon>Strongyloidoidea</taxon>
        <taxon>Strongyloididae</taxon>
        <taxon>Strongyloides</taxon>
    </lineage>
</organism>
<dbReference type="Proteomes" id="UP000046392">
    <property type="component" value="Unplaced"/>
</dbReference>
<dbReference type="AlphaFoldDB" id="A0A0N5BUL4"/>
<sequence length="256" mass="29828">MTTEEVPLKVYVSSITANTEIRKHIQRSLMVLESLGVPHKVIDICIRSNEAELEFFKQHIRSDKVSGPQKPPQFFIKGQYIGNYYDFHEAIEGNYLEDFLQLRCDSTREIVESEKENIENGKENVIEKEEKNNVEVKEEKPDDINEEGDDEGEGEDEEEEEEEEEEEKIEEKEEIIETNDAKLNVETEDDDGEGQDTEATFTMGLAPRIAASDDGNEENDEEEEEYEEEEEEYEEEEEEYEEEEEEESRSGTNKTK</sequence>
<feature type="compositionally biased region" description="Acidic residues" evidence="2">
    <location>
        <begin position="214"/>
        <end position="247"/>
    </location>
</feature>
<dbReference type="PANTHER" id="PTHR12232:SF15">
    <property type="entry name" value="SH3 DOMAIN-BINDING GLUTAMIC ACID-RICH PROTEIN HOMOLOG"/>
    <property type="match status" value="1"/>
</dbReference>
<evidence type="ECO:0000313" key="3">
    <source>
        <dbReference type="Proteomes" id="UP000046392"/>
    </source>
</evidence>
<dbReference type="InterPro" id="IPR036249">
    <property type="entry name" value="Thioredoxin-like_sf"/>
</dbReference>
<dbReference type="PANTHER" id="PTHR12232">
    <property type="entry name" value="SH3 DOMAIN-BINDING GLUTAMIC ACID-RICH-LIKE PROTEIN"/>
    <property type="match status" value="1"/>
</dbReference>
<comment type="similarity">
    <text evidence="1">Belongs to the SH3BGR family.</text>
</comment>
<keyword evidence="3" id="KW-1185">Reference proteome</keyword>
<reference evidence="4" key="1">
    <citation type="submission" date="2017-02" db="UniProtKB">
        <authorList>
            <consortium name="WormBaseParasite"/>
        </authorList>
    </citation>
    <scope>IDENTIFICATION</scope>
</reference>
<dbReference type="SUPFAM" id="SSF52833">
    <property type="entry name" value="Thioredoxin-like"/>
    <property type="match status" value="1"/>
</dbReference>